<dbReference type="InterPro" id="IPR022635">
    <property type="entry name" value="DNA_polIII_beta_C"/>
</dbReference>
<dbReference type="Gene3D" id="3.10.150.10">
    <property type="entry name" value="DNA Polymerase III, subunit A, domain 2"/>
    <property type="match status" value="1"/>
</dbReference>
<protein>
    <recommendedName>
        <fullName evidence="9">Beta sliding clamp</fullName>
    </recommendedName>
</protein>
<comment type="similarity">
    <text evidence="2 9">Belongs to the beta sliding clamp family.</text>
</comment>
<evidence type="ECO:0000259" key="11">
    <source>
        <dbReference type="Pfam" id="PF02767"/>
    </source>
</evidence>
<keyword evidence="8" id="KW-0238">DNA-binding</keyword>
<evidence type="ECO:0000256" key="1">
    <source>
        <dbReference type="ARBA" id="ARBA00004496"/>
    </source>
</evidence>
<evidence type="ECO:0000256" key="9">
    <source>
        <dbReference type="PIRNR" id="PIRNR000804"/>
    </source>
</evidence>
<evidence type="ECO:0000256" key="7">
    <source>
        <dbReference type="ARBA" id="ARBA00022932"/>
    </source>
</evidence>
<dbReference type="PIRSF" id="PIRSF000804">
    <property type="entry name" value="DNA_pol_III_b"/>
    <property type="match status" value="1"/>
</dbReference>
<comment type="subunit">
    <text evidence="9">Forms a ring-shaped head-to-tail homodimer around DNA.</text>
</comment>
<dbReference type="PANTHER" id="PTHR30478">
    <property type="entry name" value="DNA POLYMERASE III SUBUNIT BETA"/>
    <property type="match status" value="1"/>
</dbReference>
<proteinExistence type="inferred from homology"/>
<keyword evidence="7 9" id="KW-0239">DNA-directed DNA polymerase</keyword>
<evidence type="ECO:0000313" key="13">
    <source>
        <dbReference type="EMBL" id="ALS56100.1"/>
    </source>
</evidence>
<dbReference type="SMART" id="SM00480">
    <property type="entry name" value="POL3Bc"/>
    <property type="match status" value="1"/>
</dbReference>
<dbReference type="Pfam" id="PF02768">
    <property type="entry name" value="DNA_pol3_beta_3"/>
    <property type="match status" value="1"/>
</dbReference>
<evidence type="ECO:0000256" key="6">
    <source>
        <dbReference type="ARBA" id="ARBA00022705"/>
    </source>
</evidence>
<dbReference type="PANTHER" id="PTHR30478:SF0">
    <property type="entry name" value="BETA SLIDING CLAMP"/>
    <property type="match status" value="1"/>
</dbReference>
<accession>A0A0U2XP92</accession>
<organism evidence="13">
    <name type="scientific">uncultured bacterium EIL5A08</name>
    <dbReference type="NCBI Taxonomy" id="1768204"/>
    <lineage>
        <taxon>Bacteria</taxon>
        <taxon>environmental samples</taxon>
    </lineage>
</organism>
<evidence type="ECO:0000256" key="8">
    <source>
        <dbReference type="ARBA" id="ARBA00023125"/>
    </source>
</evidence>
<name>A0A0U2XP92_9BACT</name>
<dbReference type="GO" id="GO:0005737">
    <property type="term" value="C:cytoplasm"/>
    <property type="evidence" value="ECO:0007669"/>
    <property type="project" value="UniProtKB-SubCell"/>
</dbReference>
<dbReference type="InterPro" id="IPR022634">
    <property type="entry name" value="DNA_polIII_beta_N"/>
</dbReference>
<dbReference type="GO" id="GO:0009360">
    <property type="term" value="C:DNA polymerase III complex"/>
    <property type="evidence" value="ECO:0007669"/>
    <property type="project" value="InterPro"/>
</dbReference>
<dbReference type="EMBL" id="KT201087">
    <property type="protein sequence ID" value="ALS56100.1"/>
    <property type="molecule type" value="Genomic_DNA"/>
</dbReference>
<dbReference type="InterPro" id="IPR046938">
    <property type="entry name" value="DNA_clamp_sf"/>
</dbReference>
<feature type="domain" description="DNA polymerase III beta sliding clamp C-terminal" evidence="12">
    <location>
        <begin position="248"/>
        <end position="367"/>
    </location>
</feature>
<evidence type="ECO:0000256" key="3">
    <source>
        <dbReference type="ARBA" id="ARBA00022490"/>
    </source>
</evidence>
<dbReference type="Gene3D" id="3.70.10.10">
    <property type="match status" value="1"/>
</dbReference>
<dbReference type="Pfam" id="PF00712">
    <property type="entry name" value="DNA_pol3_beta"/>
    <property type="match status" value="1"/>
</dbReference>
<reference evidence="13" key="1">
    <citation type="journal article" date="2016" name="ISME J.">
        <title>Functional metagenomic screen reveals new and diverse microbial rhodopsins.</title>
        <authorList>
            <person name="Pushkarev A."/>
            <person name="Beja O."/>
        </authorList>
    </citation>
    <scope>NUCLEOTIDE SEQUENCE</scope>
</reference>
<dbReference type="GO" id="GO:0003677">
    <property type="term" value="F:DNA binding"/>
    <property type="evidence" value="ECO:0007669"/>
    <property type="project" value="UniProtKB-UniRule"/>
</dbReference>
<sequence length="368" mass="40971">MKIIFKTKDLIEKIKNIAPTAEVRQTLVILGNMVIKVDSGCAVFTATDLEIQVSSSVQCESDENCEFSLPAKKLLEILNALSSYDNVTFTVSDGKVDITAGKSKISLSTMPTTDFPYMNNQDIGDTKEISYEDLTNIINKTSFAMAYQDARHFLNGLHLCSEEGRIVSVCTDGHRLAKYKSKASSDNDISITIPRKAILEINRILGSFNENSGILMKYRYNSSTFYIEINDYQITSKLIEGNYPNFNKVIPESTSSEIVVDKNTLKNSLNIISKVVNQQYKGVKLTPNINSMHLISSNTDSEIGEDQIDIEYTGEEISIGFNISYLQDVIAILDGNTVHICINDQNSGCIVQDKQDPDSTFVIMPMRV</sequence>
<dbReference type="SUPFAM" id="SSF55979">
    <property type="entry name" value="DNA clamp"/>
    <property type="match status" value="3"/>
</dbReference>
<evidence type="ECO:0000259" key="10">
    <source>
        <dbReference type="Pfam" id="PF00712"/>
    </source>
</evidence>
<dbReference type="InterPro" id="IPR022637">
    <property type="entry name" value="DNA_polIII_beta_cen"/>
</dbReference>
<dbReference type="CDD" id="cd00140">
    <property type="entry name" value="beta_clamp"/>
    <property type="match status" value="1"/>
</dbReference>
<dbReference type="Pfam" id="PF02767">
    <property type="entry name" value="DNA_pol3_beta_2"/>
    <property type="match status" value="1"/>
</dbReference>
<keyword evidence="4 9" id="KW-0808">Transferase</keyword>
<dbReference type="GO" id="GO:0008408">
    <property type="term" value="F:3'-5' exonuclease activity"/>
    <property type="evidence" value="ECO:0007669"/>
    <property type="project" value="InterPro"/>
</dbReference>
<feature type="domain" description="DNA polymerase III beta sliding clamp N-terminal" evidence="10">
    <location>
        <begin position="1"/>
        <end position="118"/>
    </location>
</feature>
<dbReference type="AlphaFoldDB" id="A0A0U2XP92"/>
<keyword evidence="3 9" id="KW-0963">Cytoplasm</keyword>
<evidence type="ECO:0000256" key="4">
    <source>
        <dbReference type="ARBA" id="ARBA00022679"/>
    </source>
</evidence>
<feature type="domain" description="DNA polymerase III beta sliding clamp central" evidence="11">
    <location>
        <begin position="129"/>
        <end position="245"/>
    </location>
</feature>
<evidence type="ECO:0000259" key="12">
    <source>
        <dbReference type="Pfam" id="PF02768"/>
    </source>
</evidence>
<comment type="function">
    <text evidence="9">Confers DNA tethering and processivity to DNA polymerases and other proteins. Acts as a clamp, forming a ring around DNA (a reaction catalyzed by the clamp-loading complex) which diffuses in an ATP-independent manner freely and bidirectionally along dsDNA. Initially characterized for its ability to contact the catalytic subunit of DNA polymerase III (Pol III), a complex, multichain enzyme responsible for most of the replicative synthesis in bacteria; Pol III exhibits 3'-5' exonuclease proofreading activity. The beta chain is required for initiation of replication as well as for processivity of DNA replication.</text>
</comment>
<comment type="subcellular location">
    <subcellularLocation>
        <location evidence="1 9">Cytoplasm</location>
    </subcellularLocation>
</comment>
<evidence type="ECO:0000256" key="5">
    <source>
        <dbReference type="ARBA" id="ARBA00022695"/>
    </source>
</evidence>
<dbReference type="InterPro" id="IPR001001">
    <property type="entry name" value="DNA_polIII_beta"/>
</dbReference>
<evidence type="ECO:0000256" key="2">
    <source>
        <dbReference type="ARBA" id="ARBA00010752"/>
    </source>
</evidence>
<dbReference type="GO" id="GO:0006271">
    <property type="term" value="P:DNA strand elongation involved in DNA replication"/>
    <property type="evidence" value="ECO:0007669"/>
    <property type="project" value="TreeGrafter"/>
</dbReference>
<keyword evidence="6 9" id="KW-0235">DNA replication</keyword>
<keyword evidence="5 9" id="KW-0548">Nucleotidyltransferase</keyword>
<dbReference type="NCBIfam" id="TIGR00663">
    <property type="entry name" value="dnan"/>
    <property type="match status" value="1"/>
</dbReference>
<dbReference type="GO" id="GO:0003887">
    <property type="term" value="F:DNA-directed DNA polymerase activity"/>
    <property type="evidence" value="ECO:0007669"/>
    <property type="project" value="UniProtKB-UniRule"/>
</dbReference>